<evidence type="ECO:0000256" key="2">
    <source>
        <dbReference type="ARBA" id="ARBA00022448"/>
    </source>
</evidence>
<protein>
    <submittedName>
        <fullName evidence="8">PTS system, glucose subfamily, IIA component</fullName>
    </submittedName>
</protein>
<evidence type="ECO:0000256" key="3">
    <source>
        <dbReference type="ARBA" id="ARBA00022597"/>
    </source>
</evidence>
<evidence type="ECO:0000313" key="9">
    <source>
        <dbReference type="Proteomes" id="UP000190409"/>
    </source>
</evidence>
<name>A0A1S8KPE4_9LACT</name>
<accession>A0A1S8KPE4</accession>
<evidence type="ECO:0000259" key="7">
    <source>
        <dbReference type="PROSITE" id="PS51093"/>
    </source>
</evidence>
<keyword evidence="5" id="KW-0598">Phosphotransferase system</keyword>
<keyword evidence="2" id="KW-0813">Transport</keyword>
<sequence length="172" mass="18910">MNTQNNINEQAQQSVILKAVVDGDIIPIDDVEDAIFSERMIGDGYGIIPKSSIIYSPVEGMISEVAVTKHAYYIELDSGYKILIHIGENTVLLNGEGFSTQVEKGDHITVGEQLGKVDLDFLKEKGYDVTISVIFLFDKSLSLEVDVHPQTDATAMDTIACQVTYQKAEPLN</sequence>
<dbReference type="GO" id="GO:0009401">
    <property type="term" value="P:phosphoenolpyruvate-dependent sugar phosphotransferase system"/>
    <property type="evidence" value="ECO:0007669"/>
    <property type="project" value="UniProtKB-KW"/>
</dbReference>
<dbReference type="PANTHER" id="PTHR45008">
    <property type="entry name" value="PTS SYSTEM GLUCOSE-SPECIFIC EIIA COMPONENT"/>
    <property type="match status" value="1"/>
</dbReference>
<keyword evidence="6" id="KW-0418">Kinase</keyword>
<dbReference type="GO" id="GO:0005737">
    <property type="term" value="C:cytoplasm"/>
    <property type="evidence" value="ECO:0007669"/>
    <property type="project" value="UniProtKB-SubCell"/>
</dbReference>
<organism evidence="8 9">
    <name type="scientific">Dolosigranulum pigrum</name>
    <dbReference type="NCBI Taxonomy" id="29394"/>
    <lineage>
        <taxon>Bacteria</taxon>
        <taxon>Bacillati</taxon>
        <taxon>Bacillota</taxon>
        <taxon>Bacilli</taxon>
        <taxon>Lactobacillales</taxon>
        <taxon>Carnobacteriaceae</taxon>
        <taxon>Dolosigranulum</taxon>
    </lineage>
</organism>
<evidence type="ECO:0000313" key="8">
    <source>
        <dbReference type="EMBL" id="OOL81617.1"/>
    </source>
</evidence>
<dbReference type="InterPro" id="IPR050890">
    <property type="entry name" value="PTS_EIIA_component"/>
</dbReference>
<dbReference type="SUPFAM" id="SSF51261">
    <property type="entry name" value="Duplicated hybrid motif"/>
    <property type="match status" value="1"/>
</dbReference>
<evidence type="ECO:0000256" key="4">
    <source>
        <dbReference type="ARBA" id="ARBA00022679"/>
    </source>
</evidence>
<reference evidence="8 9" key="1">
    <citation type="submission" date="2017-01" db="EMBL/GenBank/DDBJ databases">
        <title>Complete Genome Sequence of Dolosigranulum pigrum isolated from a Patient with interstitial lung disease.</title>
        <authorList>
            <person name="Mukhopadhyay R."/>
            <person name="Joaquin J."/>
            <person name="Hogue R."/>
            <person name="Fitzgerald S."/>
            <person name="Jospin G."/>
            <person name="Eisen J.A."/>
            <person name="Chaturvedi V."/>
        </authorList>
    </citation>
    <scope>NUCLEOTIDE SEQUENCE [LARGE SCALE GENOMIC DNA]</scope>
    <source>
        <strain evidence="8 9">15S00348</strain>
    </source>
</reference>
<dbReference type="Gene3D" id="2.70.70.10">
    <property type="entry name" value="Glucose Permease (Domain IIA)"/>
    <property type="match status" value="1"/>
</dbReference>
<proteinExistence type="predicted"/>
<dbReference type="PROSITE" id="PS51093">
    <property type="entry name" value="PTS_EIIA_TYPE_1"/>
    <property type="match status" value="1"/>
</dbReference>
<keyword evidence="3" id="KW-0762">Sugar transport</keyword>
<comment type="subcellular location">
    <subcellularLocation>
        <location evidence="1">Cytoplasm</location>
    </subcellularLocation>
</comment>
<dbReference type="AlphaFoldDB" id="A0A1S8KPE4"/>
<dbReference type="EMBL" id="MUYF01000003">
    <property type="protein sequence ID" value="OOL81617.1"/>
    <property type="molecule type" value="Genomic_DNA"/>
</dbReference>
<feature type="domain" description="PTS EIIA type-1" evidence="7">
    <location>
        <begin position="33"/>
        <end position="137"/>
    </location>
</feature>
<dbReference type="InterPro" id="IPR011055">
    <property type="entry name" value="Dup_hybrid_motif"/>
</dbReference>
<dbReference type="PANTHER" id="PTHR45008:SF1">
    <property type="entry name" value="PTS SYSTEM GLUCOSE-SPECIFIC EIIA COMPONENT"/>
    <property type="match status" value="1"/>
</dbReference>
<dbReference type="InterPro" id="IPR001127">
    <property type="entry name" value="PTS_EIIA_1_perm"/>
</dbReference>
<evidence type="ECO:0000256" key="5">
    <source>
        <dbReference type="ARBA" id="ARBA00022683"/>
    </source>
</evidence>
<evidence type="ECO:0000256" key="6">
    <source>
        <dbReference type="ARBA" id="ARBA00022777"/>
    </source>
</evidence>
<dbReference type="GO" id="GO:0016301">
    <property type="term" value="F:kinase activity"/>
    <property type="evidence" value="ECO:0007669"/>
    <property type="project" value="UniProtKB-KW"/>
</dbReference>
<gene>
    <name evidence="8" type="ORF">BWX42_07865</name>
</gene>
<evidence type="ECO:0000256" key="1">
    <source>
        <dbReference type="ARBA" id="ARBA00004496"/>
    </source>
</evidence>
<keyword evidence="4" id="KW-0808">Transferase</keyword>
<dbReference type="NCBIfam" id="TIGR00830">
    <property type="entry name" value="PTBA"/>
    <property type="match status" value="1"/>
</dbReference>
<dbReference type="RefSeq" id="WP_077863041.1">
    <property type="nucleotide sequence ID" value="NZ_CP040414.1"/>
</dbReference>
<dbReference type="Proteomes" id="UP000190409">
    <property type="component" value="Unassembled WGS sequence"/>
</dbReference>
<dbReference type="Pfam" id="PF00358">
    <property type="entry name" value="PTS_EIIA_1"/>
    <property type="match status" value="1"/>
</dbReference>
<comment type="caution">
    <text evidence="8">The sequence shown here is derived from an EMBL/GenBank/DDBJ whole genome shotgun (WGS) entry which is preliminary data.</text>
</comment>